<proteinExistence type="inferred from homology"/>
<comment type="similarity">
    <text evidence="1">Belongs to the LCL3 family.</text>
</comment>
<dbReference type="InterPro" id="IPR035437">
    <property type="entry name" value="SNase_OB-fold_sf"/>
</dbReference>
<dbReference type="GO" id="GO:0005739">
    <property type="term" value="C:mitochondrion"/>
    <property type="evidence" value="ECO:0007669"/>
    <property type="project" value="TreeGrafter"/>
</dbReference>
<evidence type="ECO:0000256" key="4">
    <source>
        <dbReference type="ARBA" id="ARBA00022801"/>
    </source>
</evidence>
<evidence type="ECO:0000259" key="7">
    <source>
        <dbReference type="PROSITE" id="PS50830"/>
    </source>
</evidence>
<dbReference type="Pfam" id="PF00565">
    <property type="entry name" value="SNase"/>
    <property type="match status" value="1"/>
</dbReference>
<dbReference type="Proteomes" id="UP001139887">
    <property type="component" value="Unassembled WGS sequence"/>
</dbReference>
<dbReference type="EC" id="3.1.31.1" evidence="8"/>
<feature type="transmembrane region" description="Helical" evidence="6">
    <location>
        <begin position="30"/>
        <end position="47"/>
    </location>
</feature>
<dbReference type="PANTHER" id="PTHR12302:SF3">
    <property type="entry name" value="SERINE_THREONINE-PROTEIN KINASE 31"/>
    <property type="match status" value="1"/>
</dbReference>
<evidence type="ECO:0000256" key="3">
    <source>
        <dbReference type="ARBA" id="ARBA00022759"/>
    </source>
</evidence>
<dbReference type="OrthoDB" id="430293at2759"/>
<dbReference type="Gene3D" id="2.40.50.90">
    <property type="match status" value="1"/>
</dbReference>
<keyword evidence="5" id="KW-0106">Calcium</keyword>
<evidence type="ECO:0000313" key="8">
    <source>
        <dbReference type="EMBL" id="KAJ2849509.1"/>
    </source>
</evidence>
<reference evidence="8" key="1">
    <citation type="submission" date="2022-07" db="EMBL/GenBank/DDBJ databases">
        <title>Phylogenomic reconstructions and comparative analyses of Kickxellomycotina fungi.</title>
        <authorList>
            <person name="Reynolds N.K."/>
            <person name="Stajich J.E."/>
            <person name="Barry K."/>
            <person name="Grigoriev I.V."/>
            <person name="Crous P."/>
            <person name="Smith M.E."/>
        </authorList>
    </citation>
    <scope>NUCLEOTIDE SEQUENCE</scope>
    <source>
        <strain evidence="8">NRRL 1566</strain>
    </source>
</reference>
<dbReference type="SMART" id="SM00318">
    <property type="entry name" value="SNc"/>
    <property type="match status" value="1"/>
</dbReference>
<dbReference type="SUPFAM" id="SSF50199">
    <property type="entry name" value="Staphylococcal nuclease"/>
    <property type="match status" value="1"/>
</dbReference>
<keyword evidence="6" id="KW-0472">Membrane</keyword>
<accession>A0A9W8LY04</accession>
<keyword evidence="3 8" id="KW-0255">Endonuclease</keyword>
<evidence type="ECO:0000256" key="6">
    <source>
        <dbReference type="SAM" id="Phobius"/>
    </source>
</evidence>
<dbReference type="EMBL" id="JANBUW010000074">
    <property type="protein sequence ID" value="KAJ2849509.1"/>
    <property type="molecule type" value="Genomic_DNA"/>
</dbReference>
<keyword evidence="2" id="KW-0540">Nuclease</keyword>
<feature type="domain" description="TNase-like" evidence="7">
    <location>
        <begin position="65"/>
        <end position="219"/>
    </location>
</feature>
<keyword evidence="6" id="KW-1133">Transmembrane helix</keyword>
<comment type="caution">
    <text evidence="8">The sequence shown here is derived from an EMBL/GenBank/DDBJ whole genome shotgun (WGS) entry which is preliminary data.</text>
</comment>
<keyword evidence="9" id="KW-1185">Reference proteome</keyword>
<sequence>MPNSGGSKETSSTAQQLGISERFNLYGKTAIYLGLSSGIALGLYLMFRRYPTGADVPESAIKSRKKLRGFVIDVSDGDTLRLYHTPLIRWFEPRPEKKRGYSKYTISVRLSAVDAPEVSHFGKPAQPLSEEAKQLLADQVLNKRVTIVPLAKDQYGRIVATVTYRKLWGLVKKNASHEMLRKGLASLYTGGGAQYDGEKELLQRIEAEAKRAKRGVWGLKNYQSPAEYKRNN</sequence>
<gene>
    <name evidence="8" type="primary">LCL3</name>
    <name evidence="8" type="ORF">IWW36_002576</name>
</gene>
<evidence type="ECO:0000256" key="1">
    <source>
        <dbReference type="ARBA" id="ARBA00005435"/>
    </source>
</evidence>
<evidence type="ECO:0000256" key="2">
    <source>
        <dbReference type="ARBA" id="ARBA00022722"/>
    </source>
</evidence>
<dbReference type="AlphaFoldDB" id="A0A9W8LY04"/>
<organism evidence="8 9">
    <name type="scientific">Coemansia brasiliensis</name>
    <dbReference type="NCBI Taxonomy" id="2650707"/>
    <lineage>
        <taxon>Eukaryota</taxon>
        <taxon>Fungi</taxon>
        <taxon>Fungi incertae sedis</taxon>
        <taxon>Zoopagomycota</taxon>
        <taxon>Kickxellomycotina</taxon>
        <taxon>Kickxellomycetes</taxon>
        <taxon>Kickxellales</taxon>
        <taxon>Kickxellaceae</taxon>
        <taxon>Coemansia</taxon>
    </lineage>
</organism>
<dbReference type="InterPro" id="IPR016071">
    <property type="entry name" value="Staphylococal_nuclease_OB-fold"/>
</dbReference>
<protein>
    <submittedName>
        <fullName evidence="8">Endonuclease lcl3</fullName>
        <ecNumber evidence="8">3.1.31.1</ecNumber>
    </submittedName>
</protein>
<evidence type="ECO:0000256" key="5">
    <source>
        <dbReference type="ARBA" id="ARBA00022837"/>
    </source>
</evidence>
<dbReference type="GO" id="GO:1990599">
    <property type="term" value="F:3' overhang single-stranded DNA endodeoxyribonuclease activity"/>
    <property type="evidence" value="ECO:0007669"/>
    <property type="project" value="UniProtKB-EC"/>
</dbReference>
<keyword evidence="4 8" id="KW-0378">Hydrolase</keyword>
<name>A0A9W8LY04_9FUNG</name>
<dbReference type="PROSITE" id="PS50830">
    <property type="entry name" value="TNASE_3"/>
    <property type="match status" value="1"/>
</dbReference>
<evidence type="ECO:0000313" key="9">
    <source>
        <dbReference type="Proteomes" id="UP001139887"/>
    </source>
</evidence>
<dbReference type="PANTHER" id="PTHR12302">
    <property type="entry name" value="EBNA2 BINDING PROTEIN P100"/>
    <property type="match status" value="1"/>
</dbReference>
<keyword evidence="6" id="KW-0812">Transmembrane</keyword>